<dbReference type="InterPro" id="IPR036398">
    <property type="entry name" value="CA_dom_sf"/>
</dbReference>
<dbReference type="Pfam" id="PF10563">
    <property type="entry name" value="CA_like"/>
    <property type="match status" value="1"/>
</dbReference>
<gene>
    <name evidence="2" type="ORF">HELGO_WM2778</name>
</gene>
<dbReference type="InterPro" id="IPR018883">
    <property type="entry name" value="Delta_CA"/>
</dbReference>
<evidence type="ECO:0000313" key="2">
    <source>
        <dbReference type="EMBL" id="CAA6803315.1"/>
    </source>
</evidence>
<dbReference type="AlphaFoldDB" id="A0A6S6SK74"/>
<dbReference type="EMBL" id="CACVAS010000030">
    <property type="protein sequence ID" value="CAA6803315.1"/>
    <property type="molecule type" value="Genomic_DNA"/>
</dbReference>
<evidence type="ECO:0008006" key="3">
    <source>
        <dbReference type="Google" id="ProtNLM"/>
    </source>
</evidence>
<sequence length="288" mass="31155">MKKILIPSITAILATQLIAQTHTAHVATEHHAAVADTVISEQRAKLASNTKDKGFGPQSPRDIDTIEGDNTLDFNAAPPYSEMNLCNIHFHENAEHKGGEFTKYAGNGDGHGYNSGFEYSGTLSQTELAPIEEKICPNEHGDLEPGDTIEVHYVHSTAKVKPGPTLASCLSEAVQNPQLRVETQVYVVTNDKDALDFKTLTAHGLKNGFHQALNIPDNTGTPVRYDGSTTGPGYNEIGSPLQVSWSVRPKVLKVNIATVGEWCKGNVFKEDHGHGVRNLVTNPALLSD</sequence>
<reference evidence="2" key="1">
    <citation type="submission" date="2020-01" db="EMBL/GenBank/DDBJ databases">
        <authorList>
            <person name="Meier V. D."/>
            <person name="Meier V D."/>
        </authorList>
    </citation>
    <scope>NUCLEOTIDE SEQUENCE</scope>
    <source>
        <strain evidence="2">HLG_WM_MAG_01</strain>
    </source>
</reference>
<evidence type="ECO:0000256" key="1">
    <source>
        <dbReference type="SAM" id="SignalP"/>
    </source>
</evidence>
<keyword evidence="1" id="KW-0732">Signal</keyword>
<feature type="chain" id="PRO_5028028836" description="Cadmium carbonic anhydrase" evidence="1">
    <location>
        <begin position="20"/>
        <end position="288"/>
    </location>
</feature>
<accession>A0A6S6SK74</accession>
<protein>
    <recommendedName>
        <fullName evidence="3">Cadmium carbonic anhydrase</fullName>
    </recommendedName>
</protein>
<feature type="signal peptide" evidence="1">
    <location>
        <begin position="1"/>
        <end position="19"/>
    </location>
</feature>
<proteinExistence type="predicted"/>
<dbReference type="SUPFAM" id="SSF51069">
    <property type="entry name" value="Carbonic anhydrase"/>
    <property type="match status" value="1"/>
</dbReference>
<organism evidence="2">
    <name type="scientific">uncultured Sulfurovum sp</name>
    <dbReference type="NCBI Taxonomy" id="269237"/>
    <lineage>
        <taxon>Bacteria</taxon>
        <taxon>Pseudomonadati</taxon>
        <taxon>Campylobacterota</taxon>
        <taxon>Epsilonproteobacteria</taxon>
        <taxon>Campylobacterales</taxon>
        <taxon>Sulfurovaceae</taxon>
        <taxon>Sulfurovum</taxon>
        <taxon>environmental samples</taxon>
    </lineage>
</organism>
<name>A0A6S6SK74_9BACT</name>